<dbReference type="RefSeq" id="WP_381423375.1">
    <property type="nucleotide sequence ID" value="NZ_JBHSDH010000013.1"/>
</dbReference>
<dbReference type="InterPro" id="IPR014910">
    <property type="entry name" value="YdhR"/>
</dbReference>
<evidence type="ECO:0000313" key="2">
    <source>
        <dbReference type="Proteomes" id="UP001595887"/>
    </source>
</evidence>
<dbReference type="InterPro" id="IPR011008">
    <property type="entry name" value="Dimeric_a/b-barrel"/>
</dbReference>
<dbReference type="PROSITE" id="PS51257">
    <property type="entry name" value="PROKAR_LIPOPROTEIN"/>
    <property type="match status" value="1"/>
</dbReference>
<dbReference type="Proteomes" id="UP001595887">
    <property type="component" value="Unassembled WGS sequence"/>
</dbReference>
<sequence length="227" mass="24600">MTHRLSRKIPASLLLGLAACTSPPHSGYQAVLVEVPRPNGLSDTELDTGFRQAIPIYEKVPGLLRKYFVRSQVSFGGVYLWADRASADAFYSAAWSERIAKTYGAPAKLTWFDVPVTTAGGSGGEAGSDAVVAIVKVPAPWYAPRSTINKRMAEAVPVFAKQPGLDFKYFTIANKKLVGGIYLWTDRASADAFYNADWHAAIKQKYGKPAAVEMFDAPVQITQPGGQ</sequence>
<protein>
    <submittedName>
        <fullName evidence="1">YdhR family protein</fullName>
    </submittedName>
</protein>
<proteinExistence type="predicted"/>
<reference evidence="2" key="1">
    <citation type="journal article" date="2019" name="Int. J. Syst. Evol. Microbiol.">
        <title>The Global Catalogue of Microorganisms (GCM) 10K type strain sequencing project: providing services to taxonomists for standard genome sequencing and annotation.</title>
        <authorList>
            <consortium name="The Broad Institute Genomics Platform"/>
            <consortium name="The Broad Institute Genome Sequencing Center for Infectious Disease"/>
            <person name="Wu L."/>
            <person name="Ma J."/>
        </authorList>
    </citation>
    <scope>NUCLEOTIDE SEQUENCE [LARGE SCALE GENOMIC DNA]</scope>
    <source>
        <strain evidence="2">CECT 8531</strain>
    </source>
</reference>
<name>A0ABV8RGS3_9SPHN</name>
<organism evidence="1 2">
    <name type="scientific">Sphingorhabdus arenilitoris</name>
    <dbReference type="NCBI Taxonomy" id="1490041"/>
    <lineage>
        <taxon>Bacteria</taxon>
        <taxon>Pseudomonadati</taxon>
        <taxon>Pseudomonadota</taxon>
        <taxon>Alphaproteobacteria</taxon>
        <taxon>Sphingomonadales</taxon>
        <taxon>Sphingomonadaceae</taxon>
        <taxon>Sphingorhabdus</taxon>
    </lineage>
</organism>
<dbReference type="EMBL" id="JBHSDH010000013">
    <property type="protein sequence ID" value="MFC4292573.1"/>
    <property type="molecule type" value="Genomic_DNA"/>
</dbReference>
<dbReference type="Pfam" id="PF08803">
    <property type="entry name" value="ydhR"/>
    <property type="match status" value="1"/>
</dbReference>
<keyword evidence="2" id="KW-1185">Reference proteome</keyword>
<comment type="caution">
    <text evidence="1">The sequence shown here is derived from an EMBL/GenBank/DDBJ whole genome shotgun (WGS) entry which is preliminary data.</text>
</comment>
<accession>A0ABV8RGS3</accession>
<dbReference type="SUPFAM" id="SSF54909">
    <property type="entry name" value="Dimeric alpha+beta barrel"/>
    <property type="match status" value="2"/>
</dbReference>
<dbReference type="Gene3D" id="3.30.70.100">
    <property type="match status" value="2"/>
</dbReference>
<gene>
    <name evidence="1" type="ORF">ACFOWX_09135</name>
</gene>
<evidence type="ECO:0000313" key="1">
    <source>
        <dbReference type="EMBL" id="MFC4292573.1"/>
    </source>
</evidence>